<organism evidence="2">
    <name type="scientific">Schistocephalus solidus</name>
    <name type="common">Tapeworm</name>
    <dbReference type="NCBI Taxonomy" id="70667"/>
    <lineage>
        <taxon>Eukaryota</taxon>
        <taxon>Metazoa</taxon>
        <taxon>Spiralia</taxon>
        <taxon>Lophotrochozoa</taxon>
        <taxon>Platyhelminthes</taxon>
        <taxon>Cestoda</taxon>
        <taxon>Eucestoda</taxon>
        <taxon>Diphyllobothriidea</taxon>
        <taxon>Diphyllobothriidae</taxon>
        <taxon>Schistocephalus</taxon>
    </lineage>
</organism>
<feature type="non-terminal residue" evidence="2">
    <location>
        <position position="1"/>
    </location>
</feature>
<dbReference type="InterPro" id="IPR011074">
    <property type="entry name" value="CRAL/TRIO_N_dom"/>
</dbReference>
<dbReference type="SUPFAM" id="SSF52087">
    <property type="entry name" value="CRAL/TRIO domain"/>
    <property type="match status" value="1"/>
</dbReference>
<dbReference type="AlphaFoldDB" id="A0A0V0J518"/>
<dbReference type="GO" id="GO:0005737">
    <property type="term" value="C:cytoplasm"/>
    <property type="evidence" value="ECO:0007669"/>
    <property type="project" value="TreeGrafter"/>
</dbReference>
<dbReference type="Gene3D" id="2.60.120.680">
    <property type="entry name" value="GOLD domain"/>
    <property type="match status" value="1"/>
</dbReference>
<dbReference type="Gene3D" id="3.40.525.10">
    <property type="entry name" value="CRAL-TRIO lipid binding domain"/>
    <property type="match status" value="1"/>
</dbReference>
<dbReference type="InterPro" id="IPR001251">
    <property type="entry name" value="CRAL-TRIO_dom"/>
</dbReference>
<name>A0A0V0J518_SCHSO</name>
<dbReference type="SMART" id="SM00516">
    <property type="entry name" value="SEC14"/>
    <property type="match status" value="1"/>
</dbReference>
<dbReference type="SUPFAM" id="SSF101576">
    <property type="entry name" value="Supernatant protein factor (SPF), C-terminal domain"/>
    <property type="match status" value="1"/>
</dbReference>
<dbReference type="SUPFAM" id="SSF46938">
    <property type="entry name" value="CRAL/TRIO N-terminal domain"/>
    <property type="match status" value="1"/>
</dbReference>
<dbReference type="InterPro" id="IPR036598">
    <property type="entry name" value="GOLD_dom_sf"/>
</dbReference>
<evidence type="ECO:0000313" key="2">
    <source>
        <dbReference type="EMBL" id="JAP60606.1"/>
    </source>
</evidence>
<gene>
    <name evidence="2" type="primary">S14L6</name>
    <name evidence="2" type="ORF">TR148553</name>
</gene>
<accession>A0A0V0J518</accession>
<feature type="domain" description="CRAL-TRIO" evidence="1">
    <location>
        <begin position="122"/>
        <end position="296"/>
    </location>
</feature>
<dbReference type="EMBL" id="GEEE01002619">
    <property type="protein sequence ID" value="JAP60606.1"/>
    <property type="molecule type" value="Transcribed_RNA"/>
</dbReference>
<reference evidence="2" key="1">
    <citation type="submission" date="2016-01" db="EMBL/GenBank/DDBJ databases">
        <title>Reference transcriptome for the parasite Schistocephalus solidus: insights into the molecular evolution of parasitism.</title>
        <authorList>
            <person name="Hebert F.O."/>
            <person name="Grambauer S."/>
            <person name="Barber I."/>
            <person name="Landry C.R."/>
            <person name="Aubin-Horth N."/>
        </authorList>
    </citation>
    <scope>NUCLEOTIDE SEQUENCE</scope>
</reference>
<evidence type="ECO:0000259" key="1">
    <source>
        <dbReference type="PROSITE" id="PS50191"/>
    </source>
</evidence>
<sequence length="652" mass="73762">VYLVVRNLRCAAYVPQIVQLANRIPIIACLSGFFCATSGIVDLAMDGLSLEESISDSDRLLISEFRRRVCDIHYQLLGYDVYVFRWLKARNFDIDRAEKMFRSHYEWKVSLKIDDLLDNFVPPEVVQKYFPCGLCGHDKRGRPILYCPAGTTDVFGLMKSAPRAQLINSQFYLMESIIHRHFPAAAAAAGRPVDQLVVIFDLQHMNRRQLWRPWLSLVQELTTTFELNYPEVMAVSFVINAPAFFSLVFSLLKPLLSKETQEKVHVLSSNYTEELLKLIDADNLPMCYGGTMTDLNGDPKCSSRICWGGPVPESYYLTQPARQADGSPLEADLDDSYVLVPIGRGGKEYLFMGEARPGDLLCWEFFTESNDIAFSLWVNPVENGTTCVHTAKVAPNIEESSASLCADRSASRRLKHPESETFMSPAQDLRGWLKNGALRLNAQKSTDNTEKSNFVTSALQASLGGSGSLPKSWQQVTQPVRVDSDLVPEQGEWKVDRLGTYYLLFDNTYSWTRNKRVWCRVETRRAEQSALVNGHRERKEGRRPSCALSILEQCAAAAEIPRTLAMPNPEDVSLASEQLESMTEEETMVADAEVDETIREALRELTQPPTMDGYRCRYTDSLDVDLSALLMVLVQALPLIRRLRPRHKQRTR</sequence>
<proteinExistence type="predicted"/>
<dbReference type="InterPro" id="IPR036273">
    <property type="entry name" value="CRAL/TRIO_N_dom_sf"/>
</dbReference>
<dbReference type="InterPro" id="IPR051064">
    <property type="entry name" value="SEC14/CRAL-TRIO_domain"/>
</dbReference>
<dbReference type="InterPro" id="IPR036865">
    <property type="entry name" value="CRAL-TRIO_dom_sf"/>
</dbReference>
<dbReference type="PANTHER" id="PTHR23324:SF83">
    <property type="entry name" value="SEC14-LIKE PROTEIN 2"/>
    <property type="match status" value="1"/>
</dbReference>
<dbReference type="CDD" id="cd00170">
    <property type="entry name" value="SEC14"/>
    <property type="match status" value="1"/>
</dbReference>
<dbReference type="Pfam" id="PF00650">
    <property type="entry name" value="CRAL_TRIO"/>
    <property type="match status" value="1"/>
</dbReference>
<dbReference type="SMART" id="SM01100">
    <property type="entry name" value="CRAL_TRIO_N"/>
    <property type="match status" value="1"/>
</dbReference>
<dbReference type="PROSITE" id="PS50191">
    <property type="entry name" value="CRAL_TRIO"/>
    <property type="match status" value="1"/>
</dbReference>
<dbReference type="PRINTS" id="PR00180">
    <property type="entry name" value="CRETINALDHBP"/>
</dbReference>
<protein>
    <submittedName>
        <fullName evidence="2">Putative SEC14-like protein 6</fullName>
    </submittedName>
</protein>
<dbReference type="PANTHER" id="PTHR23324">
    <property type="entry name" value="SEC14 RELATED PROTEIN"/>
    <property type="match status" value="1"/>
</dbReference>